<proteinExistence type="predicted"/>
<evidence type="ECO:0000313" key="1">
    <source>
        <dbReference type="EMBL" id="SHJ03974.1"/>
    </source>
</evidence>
<dbReference type="OrthoDB" id="2005617at2"/>
<dbReference type="EMBL" id="FQXK01000058">
    <property type="protein sequence ID" value="SHJ03974.1"/>
    <property type="molecule type" value="Genomic_DNA"/>
</dbReference>
<protein>
    <submittedName>
        <fullName evidence="1">Uncharacterized protein</fullName>
    </submittedName>
</protein>
<accession>A0A1M6G259</accession>
<gene>
    <name evidence="1" type="ORF">SAMN02745229_04012</name>
</gene>
<evidence type="ECO:0000313" key="2">
    <source>
        <dbReference type="Proteomes" id="UP000184278"/>
    </source>
</evidence>
<dbReference type="GeneID" id="89508068"/>
<dbReference type="RefSeq" id="WP_073390420.1">
    <property type="nucleotide sequence ID" value="NZ_FQXK01000058.1"/>
</dbReference>
<keyword evidence="2" id="KW-1185">Reference proteome</keyword>
<dbReference type="AlphaFoldDB" id="A0A1M6G259"/>
<sequence length="127" mass="14037">MGSIIKISCKKCGRSWDIKTGMGMTHALLENCLDDFTSDVADKIRKNFEGQEFPHYTFMYRAAICNKCGKVISVAQLEDLDTKQKYTAACPGCGSYDVTIIDDKLSITKCPNCGHHGLTSETSGLWD</sequence>
<dbReference type="Proteomes" id="UP000184278">
    <property type="component" value="Unassembled WGS sequence"/>
</dbReference>
<organism evidence="1 2">
    <name type="scientific">Butyrivibrio fibrisolvens DSM 3071</name>
    <dbReference type="NCBI Taxonomy" id="1121131"/>
    <lineage>
        <taxon>Bacteria</taxon>
        <taxon>Bacillati</taxon>
        <taxon>Bacillota</taxon>
        <taxon>Clostridia</taxon>
        <taxon>Lachnospirales</taxon>
        <taxon>Lachnospiraceae</taxon>
        <taxon>Butyrivibrio</taxon>
    </lineage>
</organism>
<reference evidence="2" key="1">
    <citation type="submission" date="2016-11" db="EMBL/GenBank/DDBJ databases">
        <authorList>
            <person name="Varghese N."/>
            <person name="Submissions S."/>
        </authorList>
    </citation>
    <scope>NUCLEOTIDE SEQUENCE [LARGE SCALE GENOMIC DNA]</scope>
    <source>
        <strain evidence="2">DSM 3071</strain>
    </source>
</reference>
<name>A0A1M6G259_BUTFI</name>